<proteinExistence type="predicted"/>
<dbReference type="Proteomes" id="UP000182272">
    <property type="component" value="Chromosome I"/>
</dbReference>
<sequence length="175" mass="18592">MIPAGWRAAGFALGLLLLVALGAVGAWVAQDWRYGKQLAEQAGLHQQDLADISKAAAAQQRAEQEKRMDLEQRISASDKSHHQELTNVQNDQARLRDRLATADLRLSVLVAQGATAGGANVQTTTTAGSVVHGTARAWIDPAAAERIVGITDDGDRALIALEACQAYAKEVSLSK</sequence>
<dbReference type="OrthoDB" id="7033315at2"/>
<dbReference type="EMBL" id="LT629972">
    <property type="protein sequence ID" value="SEI17291.1"/>
    <property type="molecule type" value="Genomic_DNA"/>
</dbReference>
<gene>
    <name evidence="1" type="ORF">SAMN05216581_3346</name>
</gene>
<dbReference type="InterPro" id="IPR004929">
    <property type="entry name" value="I-spanin"/>
</dbReference>
<accession>A0A1H6NWQ9</accession>
<protein>
    <submittedName>
        <fullName evidence="1">Bacteriophage Rz lysis protein</fullName>
    </submittedName>
</protein>
<dbReference type="Pfam" id="PF03245">
    <property type="entry name" value="Phage_lysis"/>
    <property type="match status" value="1"/>
</dbReference>
<organism evidence="1 2">
    <name type="scientific">Pseudomonas asplenii</name>
    <dbReference type="NCBI Taxonomy" id="53407"/>
    <lineage>
        <taxon>Bacteria</taxon>
        <taxon>Pseudomonadati</taxon>
        <taxon>Pseudomonadota</taxon>
        <taxon>Gammaproteobacteria</taxon>
        <taxon>Pseudomonadales</taxon>
        <taxon>Pseudomonadaceae</taxon>
        <taxon>Pseudomonas</taxon>
    </lineage>
</organism>
<name>A0A1H6NWQ9_9PSED</name>
<dbReference type="GO" id="GO:0044659">
    <property type="term" value="P:viral release from host cell by cytolysis"/>
    <property type="evidence" value="ECO:0007669"/>
    <property type="project" value="InterPro"/>
</dbReference>
<dbReference type="AlphaFoldDB" id="A0A1H6NWQ9"/>
<dbReference type="RefSeq" id="WP_019362978.1">
    <property type="nucleotide sequence ID" value="NZ_LT629972.1"/>
</dbReference>
<reference evidence="1 2" key="1">
    <citation type="submission" date="2016-10" db="EMBL/GenBank/DDBJ databases">
        <authorList>
            <person name="de Groot N.N."/>
        </authorList>
    </citation>
    <scope>NUCLEOTIDE SEQUENCE [LARGE SCALE GENOMIC DNA]</scope>
    <source>
        <strain evidence="1 2">LMG 2158</strain>
    </source>
</reference>
<evidence type="ECO:0000313" key="1">
    <source>
        <dbReference type="EMBL" id="SEI17291.1"/>
    </source>
</evidence>
<evidence type="ECO:0000313" key="2">
    <source>
        <dbReference type="Proteomes" id="UP000182272"/>
    </source>
</evidence>